<evidence type="ECO:0000256" key="1">
    <source>
        <dbReference type="ARBA" id="ARBA00005384"/>
    </source>
</evidence>
<reference evidence="7 8" key="1">
    <citation type="submission" date="2023-07" db="EMBL/GenBank/DDBJ databases">
        <title>Genomic Encyclopedia of Type Strains, Phase IV (KMG-IV): sequencing the most valuable type-strain genomes for metagenomic binning, comparative biology and taxonomic classification.</title>
        <authorList>
            <person name="Goeker M."/>
        </authorList>
    </citation>
    <scope>NUCLEOTIDE SEQUENCE [LARGE SCALE GENOMIC DNA]</scope>
    <source>
        <strain evidence="7 8">DSM 11549</strain>
    </source>
</reference>
<dbReference type="PROSITE" id="PS50949">
    <property type="entry name" value="HTH_GNTR"/>
    <property type="match status" value="1"/>
</dbReference>
<dbReference type="Pfam" id="PF00155">
    <property type="entry name" value="Aminotran_1_2"/>
    <property type="match status" value="1"/>
</dbReference>
<dbReference type="InterPro" id="IPR015424">
    <property type="entry name" value="PyrdxlP-dep_Trfase"/>
</dbReference>
<evidence type="ECO:0000313" key="7">
    <source>
        <dbReference type="EMBL" id="MDQ0326954.1"/>
    </source>
</evidence>
<protein>
    <submittedName>
        <fullName evidence="7">DNA-binding transcriptional MocR family regulator</fullName>
    </submittedName>
</protein>
<evidence type="ECO:0000256" key="2">
    <source>
        <dbReference type="ARBA" id="ARBA00022898"/>
    </source>
</evidence>
<dbReference type="CDD" id="cd07377">
    <property type="entry name" value="WHTH_GntR"/>
    <property type="match status" value="1"/>
</dbReference>
<dbReference type="Gene3D" id="3.90.1150.10">
    <property type="entry name" value="Aspartate Aminotransferase, domain 1"/>
    <property type="match status" value="1"/>
</dbReference>
<keyword evidence="8" id="KW-1185">Reference proteome</keyword>
<dbReference type="PANTHER" id="PTHR46577">
    <property type="entry name" value="HTH-TYPE TRANSCRIPTIONAL REGULATORY PROTEIN GABR"/>
    <property type="match status" value="1"/>
</dbReference>
<gene>
    <name evidence="7" type="ORF">J2R99_002823</name>
</gene>
<dbReference type="InterPro" id="IPR015421">
    <property type="entry name" value="PyrdxlP-dep_Trfase_major"/>
</dbReference>
<dbReference type="Gene3D" id="1.10.10.10">
    <property type="entry name" value="Winged helix-like DNA-binding domain superfamily/Winged helix DNA-binding domain"/>
    <property type="match status" value="1"/>
</dbReference>
<comment type="similarity">
    <text evidence="1">In the C-terminal section; belongs to the class-I pyridoxal-phosphate-dependent aminotransferase family.</text>
</comment>
<dbReference type="CDD" id="cd00609">
    <property type="entry name" value="AAT_like"/>
    <property type="match status" value="1"/>
</dbReference>
<sequence>MAMWTPDLSRFSGPAYTALAEAIGTAISEGELRAGERLPPQRDLSWRLGLSLSTVTRGYGEAVRRGFLEGSVGRGTYVRDARAVTAAASGAWNAGLARPTGETIDFANNLPPLGGAEREFAEALRALSGEPGLSAFLDHWPGRTAERHAEAAGAWIETLGLSRQGRSIVLTNGSQQGLFVALLALARPGDAILAEALSYAPVLAAAERLGLRVFPVAMDGEGLLPESLDEQCKATAARLLYTMPTLHTPTTATMSEARRRAVAAVAERHGIDILEDDVFGFLPRLRAAPLGAYLPEQTIYVASTSKSLAPGLRVGYLSAPLRHERALRAGVALSSWMPPPLMAEIATRWIEDGTAARLNEEKRQAAEERQALACETLKGSRFAADPAGFHIWLQLPEGWRPDAFEAAAQRERVALRSARSFCVNPASAPAAVRICLSHEASRSRVEEGLLRLKRLLGESPGEAAFIV</sequence>
<dbReference type="InterPro" id="IPR036388">
    <property type="entry name" value="WH-like_DNA-bd_sf"/>
</dbReference>
<dbReference type="InterPro" id="IPR051446">
    <property type="entry name" value="HTH_trans_reg/aminotransferase"/>
</dbReference>
<dbReference type="InterPro" id="IPR004839">
    <property type="entry name" value="Aminotransferase_I/II_large"/>
</dbReference>
<name>A0ABU0C8V1_9BRAD</name>
<evidence type="ECO:0000259" key="6">
    <source>
        <dbReference type="PROSITE" id="PS50949"/>
    </source>
</evidence>
<evidence type="ECO:0000256" key="5">
    <source>
        <dbReference type="ARBA" id="ARBA00023163"/>
    </source>
</evidence>
<evidence type="ECO:0000313" key="8">
    <source>
        <dbReference type="Proteomes" id="UP001230253"/>
    </source>
</evidence>
<dbReference type="InterPro" id="IPR015422">
    <property type="entry name" value="PyrdxlP-dep_Trfase_small"/>
</dbReference>
<keyword evidence="5" id="KW-0804">Transcription</keyword>
<evidence type="ECO:0000256" key="4">
    <source>
        <dbReference type="ARBA" id="ARBA00023125"/>
    </source>
</evidence>
<accession>A0ABU0C8V1</accession>
<dbReference type="InterPro" id="IPR000524">
    <property type="entry name" value="Tscrpt_reg_HTH_GntR"/>
</dbReference>
<dbReference type="GO" id="GO:0003677">
    <property type="term" value="F:DNA binding"/>
    <property type="evidence" value="ECO:0007669"/>
    <property type="project" value="UniProtKB-KW"/>
</dbReference>
<proteinExistence type="inferred from homology"/>
<dbReference type="Pfam" id="PF00392">
    <property type="entry name" value="GntR"/>
    <property type="match status" value="1"/>
</dbReference>
<dbReference type="RefSeq" id="WP_307155056.1">
    <property type="nucleotide sequence ID" value="NZ_JAUSUK010000002.1"/>
</dbReference>
<dbReference type="SUPFAM" id="SSF53383">
    <property type="entry name" value="PLP-dependent transferases"/>
    <property type="match status" value="1"/>
</dbReference>
<dbReference type="PANTHER" id="PTHR46577:SF1">
    <property type="entry name" value="HTH-TYPE TRANSCRIPTIONAL REGULATORY PROTEIN GABR"/>
    <property type="match status" value="1"/>
</dbReference>
<comment type="caution">
    <text evidence="7">The sequence shown here is derived from an EMBL/GenBank/DDBJ whole genome shotgun (WGS) entry which is preliminary data.</text>
</comment>
<keyword evidence="4 7" id="KW-0238">DNA-binding</keyword>
<dbReference type="SMART" id="SM00345">
    <property type="entry name" value="HTH_GNTR"/>
    <property type="match status" value="1"/>
</dbReference>
<dbReference type="EMBL" id="JAUSUK010000002">
    <property type="protein sequence ID" value="MDQ0326954.1"/>
    <property type="molecule type" value="Genomic_DNA"/>
</dbReference>
<feature type="domain" description="HTH gntR-type" evidence="6">
    <location>
        <begin position="13"/>
        <end position="81"/>
    </location>
</feature>
<dbReference type="Gene3D" id="3.40.640.10">
    <property type="entry name" value="Type I PLP-dependent aspartate aminotransferase-like (Major domain)"/>
    <property type="match status" value="1"/>
</dbReference>
<organism evidence="7 8">
    <name type="scientific">Rhodopseudomonas julia</name>
    <dbReference type="NCBI Taxonomy" id="200617"/>
    <lineage>
        <taxon>Bacteria</taxon>
        <taxon>Pseudomonadati</taxon>
        <taxon>Pseudomonadota</taxon>
        <taxon>Alphaproteobacteria</taxon>
        <taxon>Hyphomicrobiales</taxon>
        <taxon>Nitrobacteraceae</taxon>
        <taxon>Rhodopseudomonas</taxon>
    </lineage>
</organism>
<dbReference type="InterPro" id="IPR036390">
    <property type="entry name" value="WH_DNA-bd_sf"/>
</dbReference>
<keyword evidence="2" id="KW-0663">Pyridoxal phosphate</keyword>
<dbReference type="Proteomes" id="UP001230253">
    <property type="component" value="Unassembled WGS sequence"/>
</dbReference>
<dbReference type="SUPFAM" id="SSF46785">
    <property type="entry name" value="Winged helix' DNA-binding domain"/>
    <property type="match status" value="1"/>
</dbReference>
<evidence type="ECO:0000256" key="3">
    <source>
        <dbReference type="ARBA" id="ARBA00023015"/>
    </source>
</evidence>
<keyword evidence="3" id="KW-0805">Transcription regulation</keyword>